<keyword evidence="2" id="KW-1185">Reference proteome</keyword>
<dbReference type="InterPro" id="IPR052042">
    <property type="entry name" value="Tail_sheath_structural"/>
</dbReference>
<evidence type="ECO:0000313" key="1">
    <source>
        <dbReference type="EMBL" id="KPU42160.1"/>
    </source>
</evidence>
<protein>
    <recommendedName>
        <fullName evidence="3">Phage tail sheath protein</fullName>
    </recommendedName>
</protein>
<sequence>MPYKHGAYGDLLPTQDALPPEGVATLPVYFGRLPVHQLMEYEDKVNKPILLQSFADAVSKVGYSDNNWADFDLCEAIYAHFKNSIQAIGPIVVINVLDPEEMRGEESESASVTLVNGQGYINSDKVILNTVAIAGKVLGTDFTAEYTPDGEKVLIRDLTGAMVSPVTVTHYKVDPDLVAYTDIVGGSTPEGVKSGISTVDLVYRTHNIIPTILDAPGWSHIPAVDAALKAAAQKINGHWYAWVNSNLAADENVETIAEAKTWKTTNGYTGAGEAPCWPMAKKGDRKFHLSTLTTATMQMVDYNNDNVPYETPSNKQIDITGVILEDGTELFYDQEQANDLNSKGIRTAMYWGGRWVLWGPHTGAYEYGADMDSRDKFDSNVRMLYYILNTFQSRYGIDVDKPMNRARIDTVLNDFQEWMDNFISDGRLLYARIEFNETSNPVSDIVEGDFDFDIATTTTPPGKSLNAKLQYTTQGINILFGGEQA</sequence>
<evidence type="ECO:0000313" key="2">
    <source>
        <dbReference type="Proteomes" id="UP000050326"/>
    </source>
</evidence>
<dbReference type="STRING" id="36849.OXPF_39390"/>
<dbReference type="RefSeq" id="WP_054876900.1">
    <property type="nucleotide sequence ID" value="NZ_LKET01000068.1"/>
</dbReference>
<accession>A0A0N8NSI9</accession>
<dbReference type="AlphaFoldDB" id="A0A0N8NSI9"/>
<gene>
    <name evidence="1" type="ORF">OXPF_39390</name>
</gene>
<proteinExistence type="predicted"/>
<name>A0A0N8NSI9_9CLOT</name>
<organism evidence="1 2">
    <name type="scientific">Oxobacter pfennigii</name>
    <dbReference type="NCBI Taxonomy" id="36849"/>
    <lineage>
        <taxon>Bacteria</taxon>
        <taxon>Bacillati</taxon>
        <taxon>Bacillota</taxon>
        <taxon>Clostridia</taxon>
        <taxon>Eubacteriales</taxon>
        <taxon>Clostridiaceae</taxon>
        <taxon>Oxobacter</taxon>
    </lineage>
</organism>
<dbReference type="PANTHER" id="PTHR35861">
    <property type="match status" value="1"/>
</dbReference>
<dbReference type="PATRIC" id="fig|36849.3.peg.4168"/>
<reference evidence="1 2" key="1">
    <citation type="submission" date="2015-09" db="EMBL/GenBank/DDBJ databases">
        <title>Genome sequence of Oxobacter pfennigii DSM 3222.</title>
        <authorList>
            <person name="Poehlein A."/>
            <person name="Bengelsdorf F.R."/>
            <person name="Schiel-Bengelsdorf B."/>
            <person name="Duerre P."/>
            <person name="Daniel R."/>
        </authorList>
    </citation>
    <scope>NUCLEOTIDE SEQUENCE [LARGE SCALE GENOMIC DNA]</scope>
    <source>
        <strain evidence="1 2">DSM 3222</strain>
    </source>
</reference>
<dbReference type="Proteomes" id="UP000050326">
    <property type="component" value="Unassembled WGS sequence"/>
</dbReference>
<dbReference type="EMBL" id="LKET01000068">
    <property type="protein sequence ID" value="KPU42160.1"/>
    <property type="molecule type" value="Genomic_DNA"/>
</dbReference>
<dbReference type="PANTHER" id="PTHR35861:SF2">
    <property type="entry name" value="FELS-2 PROPHAGE PROTEIN"/>
    <property type="match status" value="1"/>
</dbReference>
<evidence type="ECO:0008006" key="3">
    <source>
        <dbReference type="Google" id="ProtNLM"/>
    </source>
</evidence>
<comment type="caution">
    <text evidence="1">The sequence shown here is derived from an EMBL/GenBank/DDBJ whole genome shotgun (WGS) entry which is preliminary data.</text>
</comment>
<dbReference type="OrthoDB" id="9767864at2"/>